<dbReference type="GO" id="GO:0004867">
    <property type="term" value="F:serine-type endopeptidase inhibitor activity"/>
    <property type="evidence" value="ECO:0007669"/>
    <property type="project" value="InterPro"/>
</dbReference>
<feature type="non-terminal residue" evidence="1">
    <location>
        <position position="133"/>
    </location>
</feature>
<evidence type="ECO:0000313" key="2">
    <source>
        <dbReference type="Proteomes" id="UP000030108"/>
    </source>
</evidence>
<proteinExistence type="predicted"/>
<protein>
    <recommendedName>
        <fullName evidence="3">Ricin B lectin domain-containing protein</fullName>
    </recommendedName>
</protein>
<dbReference type="AlphaFoldDB" id="A0A0A1UJJ4"/>
<name>A0A0A1UJJ4_9AGAM</name>
<evidence type="ECO:0000313" key="1">
    <source>
        <dbReference type="EMBL" id="EUC58408.1"/>
    </source>
</evidence>
<organism evidence="1 2">
    <name type="scientific">Rhizoctonia solani AG-3 Rhs1AP</name>
    <dbReference type="NCBI Taxonomy" id="1086054"/>
    <lineage>
        <taxon>Eukaryota</taxon>
        <taxon>Fungi</taxon>
        <taxon>Dikarya</taxon>
        <taxon>Basidiomycota</taxon>
        <taxon>Agaricomycotina</taxon>
        <taxon>Agaricomycetes</taxon>
        <taxon>Cantharellales</taxon>
        <taxon>Ceratobasidiaceae</taxon>
        <taxon>Rhizoctonia</taxon>
    </lineage>
</organism>
<comment type="caution">
    <text evidence="1">The sequence shown here is derived from an EMBL/GenBank/DDBJ whole genome shotgun (WGS) entry which is preliminary data.</text>
</comment>
<gene>
    <name evidence="1" type="ORF">RSOL_250720</name>
</gene>
<dbReference type="InterPro" id="IPR035992">
    <property type="entry name" value="Ricin_B-like_lectins"/>
</dbReference>
<reference evidence="2" key="1">
    <citation type="journal article" date="2014" name="Genome Announc.">
        <title>Draft genome sequence of the plant-pathogenic soil fungus Rhizoctonia solani anastomosis group 3 strain Rhs1AP.</title>
        <authorList>
            <person name="Cubeta M.A."/>
            <person name="Thomas E."/>
            <person name="Dean R.A."/>
            <person name="Jabaji S."/>
            <person name="Neate S.M."/>
            <person name="Tavantzis S."/>
            <person name="Toda T."/>
            <person name="Vilgalys R."/>
            <person name="Bharathan N."/>
            <person name="Fedorova-Abrams N."/>
            <person name="Pakala S.B."/>
            <person name="Pakala S.M."/>
            <person name="Zafar N."/>
            <person name="Joardar V."/>
            <person name="Losada L."/>
            <person name="Nierman W.C."/>
        </authorList>
    </citation>
    <scope>NUCLEOTIDE SEQUENCE [LARGE SCALE GENOMIC DNA]</scope>
    <source>
        <strain evidence="2">AG-3</strain>
    </source>
</reference>
<accession>A0A0A1UJJ4</accession>
<dbReference type="OrthoDB" id="2972047at2759"/>
<sequence length="133" mass="15065">MIHPASDEGQGAGIGPVPLMFPPPPVPLRILPTHIMEPFTLKPQDGNTYQLTAQRESWSVVPRDENVFLHARDLPGPTHSWSVQPSGSGNYRVQVPNNDQVWTFFRDDMPQVQLKPANGSQEQNWKFVRIERD</sequence>
<evidence type="ECO:0008006" key="3">
    <source>
        <dbReference type="Google" id="ProtNLM"/>
    </source>
</evidence>
<dbReference type="Gene3D" id="2.80.10.50">
    <property type="match status" value="1"/>
</dbReference>
<dbReference type="EMBL" id="JATN01000321">
    <property type="protein sequence ID" value="EUC58408.1"/>
    <property type="molecule type" value="Genomic_DNA"/>
</dbReference>
<dbReference type="Proteomes" id="UP000030108">
    <property type="component" value="Unassembled WGS sequence"/>
</dbReference>
<dbReference type="CDD" id="cd23714">
    <property type="entry name" value="beta-trefoil_Ricin_MtaL"/>
    <property type="match status" value="1"/>
</dbReference>
<dbReference type="SUPFAM" id="SSF50370">
    <property type="entry name" value="Ricin B-like lectins"/>
    <property type="match status" value="1"/>
</dbReference>